<feature type="domain" description="EF-hand" evidence="2">
    <location>
        <begin position="50"/>
        <end position="85"/>
    </location>
</feature>
<feature type="compositionally biased region" description="Basic and acidic residues" evidence="1">
    <location>
        <begin position="167"/>
        <end position="176"/>
    </location>
</feature>
<accession>A0A5B7FW79</accession>
<dbReference type="GO" id="GO:0005509">
    <property type="term" value="F:calcium ion binding"/>
    <property type="evidence" value="ECO:0007669"/>
    <property type="project" value="InterPro"/>
</dbReference>
<protein>
    <submittedName>
        <fullName evidence="3">LETM1 and EF-hand domain-containing protein anon-60Da, mitochondrial</fullName>
    </submittedName>
</protein>
<feature type="region of interest" description="Disordered" evidence="1">
    <location>
        <begin position="124"/>
        <end position="176"/>
    </location>
</feature>
<name>A0A5B7FW79_PORTR</name>
<evidence type="ECO:0000313" key="3">
    <source>
        <dbReference type="EMBL" id="MPC50832.1"/>
    </source>
</evidence>
<reference evidence="3 4" key="1">
    <citation type="submission" date="2019-05" db="EMBL/GenBank/DDBJ databases">
        <title>Another draft genome of Portunus trituberculatus and its Hox gene families provides insights of decapod evolution.</title>
        <authorList>
            <person name="Jeong J.-H."/>
            <person name="Song I."/>
            <person name="Kim S."/>
            <person name="Choi T."/>
            <person name="Kim D."/>
            <person name="Ryu S."/>
            <person name="Kim W."/>
        </authorList>
    </citation>
    <scope>NUCLEOTIDE SEQUENCE [LARGE SCALE GENOMIC DNA]</scope>
    <source>
        <tissue evidence="3">Muscle</tissue>
    </source>
</reference>
<keyword evidence="4" id="KW-1185">Reference proteome</keyword>
<dbReference type="AlphaFoldDB" id="A0A5B7FW79"/>
<sequence length="176" mass="19757">MFAERTRGQECRYPHADTRFHPYCQSQAELVSLQDLSQHLNYICHASDTSKVALIHDVLAKMDFDKDGAVEVEHVLHVLNLMIDEQVGVTPKLFEEVVEMLAKEDQLESAQVIQHALNTTITDAQNKHSQADTTFDIPESSSSNKTPRATSEQCDKNASVEGSENTETEKQAKRSQ</sequence>
<gene>
    <name evidence="3" type="primary">Letm1_1</name>
    <name evidence="3" type="ORF">E2C01_044668</name>
</gene>
<dbReference type="OrthoDB" id="624114at2759"/>
<comment type="caution">
    <text evidence="3">The sequence shown here is derived from an EMBL/GenBank/DDBJ whole genome shotgun (WGS) entry which is preliminary data.</text>
</comment>
<dbReference type="PROSITE" id="PS50222">
    <property type="entry name" value="EF_HAND_2"/>
    <property type="match status" value="1"/>
</dbReference>
<dbReference type="InterPro" id="IPR002048">
    <property type="entry name" value="EF_hand_dom"/>
</dbReference>
<evidence type="ECO:0000259" key="2">
    <source>
        <dbReference type="PROSITE" id="PS50222"/>
    </source>
</evidence>
<dbReference type="EMBL" id="VSRR010009761">
    <property type="protein sequence ID" value="MPC50832.1"/>
    <property type="molecule type" value="Genomic_DNA"/>
</dbReference>
<evidence type="ECO:0000313" key="4">
    <source>
        <dbReference type="Proteomes" id="UP000324222"/>
    </source>
</evidence>
<feature type="compositionally biased region" description="Polar residues" evidence="1">
    <location>
        <begin position="131"/>
        <end position="152"/>
    </location>
</feature>
<organism evidence="3 4">
    <name type="scientific">Portunus trituberculatus</name>
    <name type="common">Swimming crab</name>
    <name type="synonym">Neptunus trituberculatus</name>
    <dbReference type="NCBI Taxonomy" id="210409"/>
    <lineage>
        <taxon>Eukaryota</taxon>
        <taxon>Metazoa</taxon>
        <taxon>Ecdysozoa</taxon>
        <taxon>Arthropoda</taxon>
        <taxon>Crustacea</taxon>
        <taxon>Multicrustacea</taxon>
        <taxon>Malacostraca</taxon>
        <taxon>Eumalacostraca</taxon>
        <taxon>Eucarida</taxon>
        <taxon>Decapoda</taxon>
        <taxon>Pleocyemata</taxon>
        <taxon>Brachyura</taxon>
        <taxon>Eubrachyura</taxon>
        <taxon>Portunoidea</taxon>
        <taxon>Portunidae</taxon>
        <taxon>Portuninae</taxon>
        <taxon>Portunus</taxon>
    </lineage>
</organism>
<evidence type="ECO:0000256" key="1">
    <source>
        <dbReference type="SAM" id="MobiDB-lite"/>
    </source>
</evidence>
<proteinExistence type="predicted"/>
<dbReference type="Proteomes" id="UP000324222">
    <property type="component" value="Unassembled WGS sequence"/>
</dbReference>